<dbReference type="STRING" id="1055723.SAMN05216293_2330"/>
<evidence type="ECO:0000256" key="11">
    <source>
        <dbReference type="SAM" id="Phobius"/>
    </source>
</evidence>
<dbReference type="Pfam" id="PF21623">
    <property type="entry name" value="HK_sensor_dom_bact"/>
    <property type="match status" value="1"/>
</dbReference>
<evidence type="ECO:0000313" key="15">
    <source>
        <dbReference type="Proteomes" id="UP000184031"/>
    </source>
</evidence>
<dbReference type="GO" id="GO:0000155">
    <property type="term" value="F:phosphorelay sensor kinase activity"/>
    <property type="evidence" value="ECO:0007669"/>
    <property type="project" value="InterPro"/>
</dbReference>
<dbReference type="EMBL" id="FRAT01000006">
    <property type="protein sequence ID" value="SHK97664.1"/>
    <property type="molecule type" value="Genomic_DNA"/>
</dbReference>
<dbReference type="OrthoDB" id="9804645at2"/>
<dbReference type="InterPro" id="IPR036097">
    <property type="entry name" value="HisK_dim/P_sf"/>
</dbReference>
<dbReference type="Pfam" id="PF02518">
    <property type="entry name" value="HATPase_c"/>
    <property type="match status" value="1"/>
</dbReference>
<comment type="caution">
    <text evidence="14">The sequence shown here is derived from an EMBL/GenBank/DDBJ whole genome shotgun (WGS) entry which is preliminary data.</text>
</comment>
<sequence>MNCAHLVMCTVRNQPIRMWNRIIKTSLALYIPLLIFTLAWGYLQKQDLINSIALIQRRNILNKSYHLADQCESLIDITSYWSNAVFLPTFSEGRPMDSIFINEYIRIIQKDEVYDQLRFLDLHGNEVLRYERVNKDSMGTGELQNKVHRDYFQKGLSLQKGQVYISPIELNKEHGVIEVPHKPVIRGVTPIFDSNKNQVGLAVTNFNMNKVFGLMKGRISEDNFYLVDKDRNVITTNLSESILPHQAKMSKLDSSIQRKLQLKSLIFEKDTFFMEKGSLWVYQNVDIGFEKNVGMNRYTDLTRVVTENDWAIIQETPPSYIRKQLQTIRRNLILFNVLTLIVIALIALGYARTQKEKKNFINELKKKNKALLESQAKLKSTNRLVKQSNDRLQLRNRQLEDFNYVVAHNLKAPVSSMSIIVDMLSKSGDQETFKELFPKLETISSSISTLTEDVQTYISILSNKDLDLENVNLLLLLKEVENDFAETLLDNKRKDFETIYKLDAWHTLKCSKFYMKSILHNFLSNAIKYRRMDVSPHVIFETCWENERKVLYIRDNGLGMDLNRHGDNLFKLYKRFHRNVSGKGMGLFIAKSQLEAMDATIEVQSTENIGTTFKIKFKRS</sequence>
<keyword evidence="7 11" id="KW-0812">Transmembrane</keyword>
<dbReference type="PANTHER" id="PTHR43304:SF1">
    <property type="entry name" value="PAC DOMAIN-CONTAINING PROTEIN"/>
    <property type="match status" value="1"/>
</dbReference>
<dbReference type="SMART" id="SM00387">
    <property type="entry name" value="HATPase_c"/>
    <property type="match status" value="1"/>
</dbReference>
<evidence type="ECO:0000313" key="13">
    <source>
        <dbReference type="EMBL" id="SFC00057.1"/>
    </source>
</evidence>
<dbReference type="SUPFAM" id="SSF103190">
    <property type="entry name" value="Sensory domain-like"/>
    <property type="match status" value="1"/>
</dbReference>
<keyword evidence="10" id="KW-0175">Coiled coil</keyword>
<evidence type="ECO:0000256" key="2">
    <source>
        <dbReference type="ARBA" id="ARBA00004651"/>
    </source>
</evidence>
<dbReference type="SUPFAM" id="SSF47384">
    <property type="entry name" value="Homodimeric domain of signal transducing histidine kinase"/>
    <property type="match status" value="1"/>
</dbReference>
<dbReference type="InterPro" id="IPR036890">
    <property type="entry name" value="HATPase_C_sf"/>
</dbReference>
<dbReference type="Proteomes" id="UP000184031">
    <property type="component" value="Unassembled WGS sequence"/>
</dbReference>
<evidence type="ECO:0000256" key="5">
    <source>
        <dbReference type="ARBA" id="ARBA00022553"/>
    </source>
</evidence>
<feature type="coiled-coil region" evidence="10">
    <location>
        <begin position="350"/>
        <end position="381"/>
    </location>
</feature>
<dbReference type="PRINTS" id="PR00344">
    <property type="entry name" value="BCTRLSENSOR"/>
</dbReference>
<keyword evidence="5" id="KW-0597">Phosphoprotein</keyword>
<dbReference type="AlphaFoldDB" id="A0A1M6WVI8"/>
<evidence type="ECO:0000313" key="16">
    <source>
        <dbReference type="Proteomes" id="UP000198940"/>
    </source>
</evidence>
<dbReference type="SUPFAM" id="SSF55874">
    <property type="entry name" value="ATPase domain of HSP90 chaperone/DNA topoisomerase II/histidine kinase"/>
    <property type="match status" value="1"/>
</dbReference>
<keyword evidence="4" id="KW-1003">Cell membrane</keyword>
<evidence type="ECO:0000256" key="7">
    <source>
        <dbReference type="ARBA" id="ARBA00022692"/>
    </source>
</evidence>
<organism evidence="14 15">
    <name type="scientific">Flagellimonas taeanensis</name>
    <dbReference type="NCBI Taxonomy" id="1005926"/>
    <lineage>
        <taxon>Bacteria</taxon>
        <taxon>Pseudomonadati</taxon>
        <taxon>Bacteroidota</taxon>
        <taxon>Flavobacteriia</taxon>
        <taxon>Flavobacteriales</taxon>
        <taxon>Flavobacteriaceae</taxon>
        <taxon>Flagellimonas</taxon>
    </lineage>
</organism>
<dbReference type="InterPro" id="IPR052162">
    <property type="entry name" value="Sensor_kinase/Photoreceptor"/>
</dbReference>
<evidence type="ECO:0000256" key="4">
    <source>
        <dbReference type="ARBA" id="ARBA00022475"/>
    </source>
</evidence>
<dbReference type="InterPro" id="IPR004358">
    <property type="entry name" value="Sig_transdc_His_kin-like_C"/>
</dbReference>
<comment type="catalytic activity">
    <reaction evidence="1">
        <text>ATP + protein L-histidine = ADP + protein N-phospho-L-histidine.</text>
        <dbReference type="EC" id="2.7.13.3"/>
    </reaction>
</comment>
<keyword evidence="16" id="KW-1185">Reference proteome</keyword>
<dbReference type="Gene3D" id="1.10.287.130">
    <property type="match status" value="1"/>
</dbReference>
<keyword evidence="9 11" id="KW-1133">Transmembrane helix</keyword>
<proteinExistence type="predicted"/>
<protein>
    <recommendedName>
        <fullName evidence="3">histidine kinase</fullName>
        <ecNumber evidence="3">2.7.13.3</ecNumber>
    </recommendedName>
</protein>
<accession>A0A1M6WVI8</accession>
<reference evidence="14 15" key="1">
    <citation type="submission" date="2016-11" db="EMBL/GenBank/DDBJ databases">
        <authorList>
            <person name="Varghese N."/>
            <person name="Submissions S."/>
        </authorList>
    </citation>
    <scope>NUCLEOTIDE SEQUENCE [LARGE SCALE GENOMIC DNA]</scope>
    <source>
        <strain evidence="14 15">CGMCC 1.12174</strain>
        <strain evidence="13 16">DSM 26351</strain>
    </source>
</reference>
<dbReference type="EC" id="2.7.13.3" evidence="3"/>
<dbReference type="InterPro" id="IPR048760">
    <property type="entry name" value="VP0354-like_sensor_dom"/>
</dbReference>
<evidence type="ECO:0000256" key="9">
    <source>
        <dbReference type="ARBA" id="ARBA00022989"/>
    </source>
</evidence>
<keyword evidence="6" id="KW-0808">Transferase</keyword>
<evidence type="ECO:0000256" key="1">
    <source>
        <dbReference type="ARBA" id="ARBA00000085"/>
    </source>
</evidence>
<dbReference type="InterPro" id="IPR005467">
    <property type="entry name" value="His_kinase_dom"/>
</dbReference>
<dbReference type="PROSITE" id="PS50109">
    <property type="entry name" value="HIS_KIN"/>
    <property type="match status" value="1"/>
</dbReference>
<feature type="transmembrane region" description="Helical" evidence="11">
    <location>
        <begin position="332"/>
        <end position="351"/>
    </location>
</feature>
<gene>
    <name evidence="13" type="ORF">SAMN04487891_104269</name>
    <name evidence="14" type="ORF">SAMN05216293_2330</name>
</gene>
<dbReference type="GO" id="GO:0005886">
    <property type="term" value="C:plasma membrane"/>
    <property type="evidence" value="ECO:0007669"/>
    <property type="project" value="UniProtKB-SubCell"/>
</dbReference>
<evidence type="ECO:0000313" key="14">
    <source>
        <dbReference type="EMBL" id="SHK97664.1"/>
    </source>
</evidence>
<dbReference type="Proteomes" id="UP000198940">
    <property type="component" value="Unassembled WGS sequence"/>
</dbReference>
<evidence type="ECO:0000256" key="10">
    <source>
        <dbReference type="SAM" id="Coils"/>
    </source>
</evidence>
<keyword evidence="8 14" id="KW-0418">Kinase</keyword>
<evidence type="ECO:0000259" key="12">
    <source>
        <dbReference type="PROSITE" id="PS50109"/>
    </source>
</evidence>
<feature type="transmembrane region" description="Helical" evidence="11">
    <location>
        <begin position="22"/>
        <end position="43"/>
    </location>
</feature>
<evidence type="ECO:0000256" key="8">
    <source>
        <dbReference type="ARBA" id="ARBA00022777"/>
    </source>
</evidence>
<dbReference type="Gene3D" id="3.30.450.20">
    <property type="entry name" value="PAS domain"/>
    <property type="match status" value="1"/>
</dbReference>
<dbReference type="Gene3D" id="3.30.565.10">
    <property type="entry name" value="Histidine kinase-like ATPase, C-terminal domain"/>
    <property type="match status" value="1"/>
</dbReference>
<dbReference type="InterPro" id="IPR003594">
    <property type="entry name" value="HATPase_dom"/>
</dbReference>
<evidence type="ECO:0000256" key="6">
    <source>
        <dbReference type="ARBA" id="ARBA00022679"/>
    </source>
</evidence>
<evidence type="ECO:0000256" key="3">
    <source>
        <dbReference type="ARBA" id="ARBA00012438"/>
    </source>
</evidence>
<feature type="domain" description="Histidine kinase" evidence="12">
    <location>
        <begin position="405"/>
        <end position="620"/>
    </location>
</feature>
<dbReference type="EMBL" id="FOKU01000004">
    <property type="protein sequence ID" value="SFC00057.1"/>
    <property type="molecule type" value="Genomic_DNA"/>
</dbReference>
<comment type="subcellular location">
    <subcellularLocation>
        <location evidence="2">Cell membrane</location>
        <topology evidence="2">Multi-pass membrane protein</topology>
    </subcellularLocation>
</comment>
<dbReference type="PANTHER" id="PTHR43304">
    <property type="entry name" value="PHYTOCHROME-LIKE PROTEIN CPH1"/>
    <property type="match status" value="1"/>
</dbReference>
<keyword evidence="11" id="KW-0472">Membrane</keyword>
<dbReference type="InterPro" id="IPR029151">
    <property type="entry name" value="Sensor-like_sf"/>
</dbReference>
<name>A0A1M6WVI8_9FLAO</name>